<sequence>MRPSSRRPSPRATAITVATLVLGLAACGSGPEAPPTTVTVTTSADGAETLDQPEQQQIDAATARRALPTIKDAPGGFATWTTKLTEGGQTYDPQVCAHITLDGPQERKFRDAHRKVREYSRFTSPRSVTDESVTTIVESYDEPYPLEFFDQAGQYLAECASYTTTPDDGGSSTTRTTRAISTPSVGDRSFAVRLTFGAGGEGISVDRLYVRSGHNLVTVWYIKGGEPYDGAAMTKYAEKTLAELKKTT</sequence>
<evidence type="ECO:0000313" key="2">
    <source>
        <dbReference type="Proteomes" id="UP001381003"/>
    </source>
</evidence>
<protein>
    <recommendedName>
        <fullName evidence="3">Sensor domain-containing protein</fullName>
    </recommendedName>
</protein>
<dbReference type="PROSITE" id="PS51257">
    <property type="entry name" value="PROKAR_LIPOPROTEIN"/>
    <property type="match status" value="1"/>
</dbReference>
<organism evidence="1 2">
    <name type="scientific">Janibacter terrae</name>
    <dbReference type="NCBI Taxonomy" id="103817"/>
    <lineage>
        <taxon>Bacteria</taxon>
        <taxon>Bacillati</taxon>
        <taxon>Actinomycetota</taxon>
        <taxon>Actinomycetes</taxon>
        <taxon>Micrococcales</taxon>
        <taxon>Intrasporangiaceae</taxon>
        <taxon>Janibacter</taxon>
    </lineage>
</organism>
<dbReference type="EMBL" id="CP104874">
    <property type="protein sequence ID" value="WWF06386.1"/>
    <property type="molecule type" value="Genomic_DNA"/>
</dbReference>
<dbReference type="RefSeq" id="WP_169701998.1">
    <property type="nucleotide sequence ID" value="NZ_CP104874.1"/>
</dbReference>
<reference evidence="1 2" key="1">
    <citation type="submission" date="2022-09" db="EMBL/GenBank/DDBJ databases">
        <title>Complete genome sequence of Janibacter terrae strain COS04-44, PCL-degrading bacteria isolated from oil spilled coast.</title>
        <authorList>
            <person name="Park H."/>
            <person name="Kim J.Y."/>
            <person name="An S.H."/>
            <person name="Lee C.M."/>
            <person name="Weon H.-Y."/>
        </authorList>
    </citation>
    <scope>NUCLEOTIDE SEQUENCE [LARGE SCALE GENOMIC DNA]</scope>
    <source>
        <strain evidence="1 2">COS04-44</strain>
    </source>
</reference>
<keyword evidence="2" id="KW-1185">Reference proteome</keyword>
<name>A0ABZ2FGQ7_9MICO</name>
<proteinExistence type="predicted"/>
<dbReference type="Proteomes" id="UP001381003">
    <property type="component" value="Chromosome"/>
</dbReference>
<evidence type="ECO:0000313" key="1">
    <source>
        <dbReference type="EMBL" id="WWF06386.1"/>
    </source>
</evidence>
<evidence type="ECO:0008006" key="3">
    <source>
        <dbReference type="Google" id="ProtNLM"/>
    </source>
</evidence>
<gene>
    <name evidence="1" type="ORF">N5P18_05805</name>
</gene>
<accession>A0ABZ2FGQ7</accession>